<dbReference type="EMBL" id="JADEYP010000003">
    <property type="protein sequence ID" value="MCA5004083.1"/>
    <property type="molecule type" value="Genomic_DNA"/>
</dbReference>
<proteinExistence type="predicted"/>
<accession>A0ABS7Z276</accession>
<organism evidence="2 3">
    <name type="scientific">Sphingobacterium bovistauri</name>
    <dbReference type="NCBI Taxonomy" id="2781959"/>
    <lineage>
        <taxon>Bacteria</taxon>
        <taxon>Pseudomonadati</taxon>
        <taxon>Bacteroidota</taxon>
        <taxon>Sphingobacteriia</taxon>
        <taxon>Sphingobacteriales</taxon>
        <taxon>Sphingobacteriaceae</taxon>
        <taxon>Sphingobacterium</taxon>
    </lineage>
</organism>
<dbReference type="Pfam" id="PF13302">
    <property type="entry name" value="Acetyltransf_3"/>
    <property type="match status" value="1"/>
</dbReference>
<feature type="domain" description="N-acetyltransferase" evidence="1">
    <location>
        <begin position="9"/>
        <end position="164"/>
    </location>
</feature>
<evidence type="ECO:0000313" key="2">
    <source>
        <dbReference type="EMBL" id="MCA5004083.1"/>
    </source>
</evidence>
<dbReference type="RefSeq" id="WP_225551416.1">
    <property type="nucleotide sequence ID" value="NZ_JADEYP010000003.1"/>
</dbReference>
<dbReference type="PANTHER" id="PTHR43415">
    <property type="entry name" value="SPERMIDINE N(1)-ACETYLTRANSFERASE"/>
    <property type="match status" value="1"/>
</dbReference>
<reference evidence="2" key="1">
    <citation type="submission" date="2020-10" db="EMBL/GenBank/DDBJ databases">
        <authorList>
            <person name="Lu T."/>
            <person name="Wang Q."/>
            <person name="Han X."/>
        </authorList>
    </citation>
    <scope>NUCLEOTIDE SEQUENCE</scope>
    <source>
        <strain evidence="2">WQ 366</strain>
    </source>
</reference>
<evidence type="ECO:0000259" key="1">
    <source>
        <dbReference type="PROSITE" id="PS51186"/>
    </source>
</evidence>
<dbReference type="InterPro" id="IPR016181">
    <property type="entry name" value="Acyl_CoA_acyltransferase"/>
</dbReference>
<protein>
    <submittedName>
        <fullName evidence="2">GNAT family N-acetyltransferase</fullName>
    </submittedName>
</protein>
<keyword evidence="3" id="KW-1185">Reference proteome</keyword>
<dbReference type="SUPFAM" id="SSF55729">
    <property type="entry name" value="Acyl-CoA N-acyltransferases (Nat)"/>
    <property type="match status" value="1"/>
</dbReference>
<dbReference type="PROSITE" id="PS51186">
    <property type="entry name" value="GNAT"/>
    <property type="match status" value="1"/>
</dbReference>
<dbReference type="PANTHER" id="PTHR43415:SF3">
    <property type="entry name" value="GNAT-FAMILY ACETYLTRANSFERASE"/>
    <property type="match status" value="1"/>
</dbReference>
<comment type="caution">
    <text evidence="2">The sequence shown here is derived from an EMBL/GenBank/DDBJ whole genome shotgun (WGS) entry which is preliminary data.</text>
</comment>
<evidence type="ECO:0000313" key="3">
    <source>
        <dbReference type="Proteomes" id="UP001165302"/>
    </source>
</evidence>
<dbReference type="Proteomes" id="UP001165302">
    <property type="component" value="Unassembled WGS sequence"/>
</dbReference>
<dbReference type="Gene3D" id="3.40.630.30">
    <property type="match status" value="1"/>
</dbReference>
<name>A0ABS7Z276_9SPHI</name>
<dbReference type="InterPro" id="IPR000182">
    <property type="entry name" value="GNAT_dom"/>
</dbReference>
<gene>
    <name evidence="2" type="ORF">IPZ78_02815</name>
</gene>
<sequence>MERLSTSRLDLVPISLDFCTQQYVSWLNDPEVYRYLETRGNYTLVELKEYLSSVIQGNVLMWAIVTKDSKRHIGNIKIDPINKLHGLAEYGILMGEKEEWGKGYAKEASQSVIDYCFGENLNLRKITLGVVKDNEVAVKLYENLGFRKEGLYEKHVVYDGKSYDIVRMAIFNPSVN</sequence>